<reference evidence="2" key="1">
    <citation type="journal article" date="2023" name="G3 (Bethesda)">
        <title>A reference genome for the long-term kleptoplast-retaining sea slug Elysia crispata morphotype clarki.</title>
        <authorList>
            <person name="Eastman K.E."/>
            <person name="Pendleton A.L."/>
            <person name="Shaikh M.A."/>
            <person name="Suttiyut T."/>
            <person name="Ogas R."/>
            <person name="Tomko P."/>
            <person name="Gavelis G."/>
            <person name="Widhalm J.R."/>
            <person name="Wisecaver J.H."/>
        </authorList>
    </citation>
    <scope>NUCLEOTIDE SEQUENCE</scope>
    <source>
        <strain evidence="2">ECLA1</strain>
    </source>
</reference>
<keyword evidence="3" id="KW-1185">Reference proteome</keyword>
<accession>A0AAE1CQE2</accession>
<dbReference type="Proteomes" id="UP001283361">
    <property type="component" value="Unassembled WGS sequence"/>
</dbReference>
<gene>
    <name evidence="2" type="ORF">RRG08_041885</name>
</gene>
<protein>
    <submittedName>
        <fullName evidence="2">Uncharacterized protein</fullName>
    </submittedName>
</protein>
<sequence length="258" mass="28750">MSLSTLTVSRQTLVLSPPRGAFYRMSPQCPHTVPNLAVALSEAFWKSEKRDHHLPGRDPKRHGKAWLGISDPAETKLPKMKFNPSHLITRYNDTFTAPVSMCLHGNVKSMQKTLSDDATRIFFDNEGISSLCDIKIKDELEKDQGWGNTTRYNMGKITKGKRTGPRARPARHSSHRSSDQSEPAAPVTRAPFTRQVFSSGHNFGTMGPSTPADDRSRVPTAAMRIMAVTFQIFFPFSAFRLGLFIIETDVRGVRECGG</sequence>
<feature type="compositionally biased region" description="Basic residues" evidence="1">
    <location>
        <begin position="158"/>
        <end position="175"/>
    </location>
</feature>
<name>A0AAE1CQE2_9GAST</name>
<dbReference type="AlphaFoldDB" id="A0AAE1CQE2"/>
<proteinExistence type="predicted"/>
<evidence type="ECO:0000256" key="1">
    <source>
        <dbReference type="SAM" id="MobiDB-lite"/>
    </source>
</evidence>
<dbReference type="EMBL" id="JAWDGP010007174">
    <property type="protein sequence ID" value="KAK3728701.1"/>
    <property type="molecule type" value="Genomic_DNA"/>
</dbReference>
<evidence type="ECO:0000313" key="3">
    <source>
        <dbReference type="Proteomes" id="UP001283361"/>
    </source>
</evidence>
<organism evidence="2 3">
    <name type="scientific">Elysia crispata</name>
    <name type="common">lettuce slug</name>
    <dbReference type="NCBI Taxonomy" id="231223"/>
    <lineage>
        <taxon>Eukaryota</taxon>
        <taxon>Metazoa</taxon>
        <taxon>Spiralia</taxon>
        <taxon>Lophotrochozoa</taxon>
        <taxon>Mollusca</taxon>
        <taxon>Gastropoda</taxon>
        <taxon>Heterobranchia</taxon>
        <taxon>Euthyneura</taxon>
        <taxon>Panpulmonata</taxon>
        <taxon>Sacoglossa</taxon>
        <taxon>Placobranchoidea</taxon>
        <taxon>Plakobranchidae</taxon>
        <taxon>Elysia</taxon>
    </lineage>
</organism>
<comment type="caution">
    <text evidence="2">The sequence shown here is derived from an EMBL/GenBank/DDBJ whole genome shotgun (WGS) entry which is preliminary data.</text>
</comment>
<evidence type="ECO:0000313" key="2">
    <source>
        <dbReference type="EMBL" id="KAK3728701.1"/>
    </source>
</evidence>
<feature type="region of interest" description="Disordered" evidence="1">
    <location>
        <begin position="147"/>
        <end position="188"/>
    </location>
</feature>